<dbReference type="EMBL" id="JSCE01000209">
    <property type="protein sequence ID" value="KHM51331.1"/>
    <property type="molecule type" value="Genomic_DNA"/>
</dbReference>
<dbReference type="InterPro" id="IPR039643">
    <property type="entry name" value="DhaM"/>
</dbReference>
<dbReference type="GO" id="GO:0019563">
    <property type="term" value="P:glycerol catabolic process"/>
    <property type="evidence" value="ECO:0007669"/>
    <property type="project" value="InterPro"/>
</dbReference>
<dbReference type="PROSITE" id="PS51096">
    <property type="entry name" value="PTS_EIIA_TYPE_4"/>
    <property type="match status" value="1"/>
</dbReference>
<evidence type="ECO:0000313" key="8">
    <source>
        <dbReference type="Proteomes" id="UP000030993"/>
    </source>
</evidence>
<evidence type="ECO:0000256" key="4">
    <source>
        <dbReference type="ARBA" id="ARBA00022679"/>
    </source>
</evidence>
<sequence>MVGVVIVSHSQTLAEGVVELAKLMASDAKIVAAGGLDDGTPGTSFEKIYNAVEEVYSDDGVAVLMDMGSAVMTTEMVIEAMEGRKIVMLDGPVVEGGVVVALEASLGTPLEELQEKVDEARDTKKLDN</sequence>
<dbReference type="EC" id="2.7.1.121" evidence="3"/>
<dbReference type="RefSeq" id="WP_027397271.1">
    <property type="nucleotide sequence ID" value="NZ_CAMKSO010000018.1"/>
</dbReference>
<dbReference type="GO" id="GO:0016020">
    <property type="term" value="C:membrane"/>
    <property type="evidence" value="ECO:0007669"/>
    <property type="project" value="InterPro"/>
</dbReference>
<keyword evidence="4" id="KW-0808">Transferase</keyword>
<evidence type="ECO:0000259" key="6">
    <source>
        <dbReference type="PROSITE" id="PS51096"/>
    </source>
</evidence>
<comment type="function">
    <text evidence="2">Component of the dihydroxyacetone kinase complex, which is responsible for the phosphoenolpyruvate (PEP)-dependent phosphorylation of dihydroxyacetone. DhaM serves as the phosphoryl donor. Is phosphorylated by phosphoenolpyruvate in an EI- and HPr-dependent reaction, and a phosphorelay system on histidine residues finally leads to phosphoryl transfer to DhaL and dihydroxyacetone.</text>
</comment>
<dbReference type="PANTHER" id="PTHR38594:SF1">
    <property type="entry name" value="PEP-DEPENDENT DIHYDROXYACETONE KINASE, PHOSPHORYL DONOR SUBUNIT DHAM"/>
    <property type="match status" value="1"/>
</dbReference>
<protein>
    <recommendedName>
        <fullName evidence="3">phosphoenolpyruvate--glycerone phosphotransferase</fullName>
        <ecNumber evidence="3">2.7.1.121</ecNumber>
    </recommendedName>
</protein>
<keyword evidence="8" id="KW-1185">Reference proteome</keyword>
<evidence type="ECO:0000256" key="2">
    <source>
        <dbReference type="ARBA" id="ARBA00002788"/>
    </source>
</evidence>
<dbReference type="GO" id="GO:0009401">
    <property type="term" value="P:phosphoenolpyruvate-dependent sugar phosphotransferase system"/>
    <property type="evidence" value="ECO:0007669"/>
    <property type="project" value="InterPro"/>
</dbReference>
<name>A0A0B2JXG3_9FIRM</name>
<dbReference type="NCBIfam" id="TIGR02364">
    <property type="entry name" value="dha_pts"/>
    <property type="match status" value="1"/>
</dbReference>
<dbReference type="GO" id="GO:0047324">
    <property type="term" value="F:phosphoenolpyruvate-glycerone phosphotransferase activity"/>
    <property type="evidence" value="ECO:0007669"/>
    <property type="project" value="UniProtKB-EC"/>
</dbReference>
<dbReference type="InterPro" id="IPR004701">
    <property type="entry name" value="PTS_EIIA_man-typ"/>
</dbReference>
<evidence type="ECO:0000313" key="7">
    <source>
        <dbReference type="EMBL" id="KHM51331.1"/>
    </source>
</evidence>
<dbReference type="InterPro" id="IPR012844">
    <property type="entry name" value="DhaM_N"/>
</dbReference>
<comment type="subunit">
    <text evidence="5">Homodimer. The dihydroxyacetone kinase complex is composed of a homodimer of DhaM, a homodimer of DhaK and the subunit DhaL.</text>
</comment>
<dbReference type="Gene3D" id="3.40.50.510">
    <property type="entry name" value="Phosphotransferase system, mannose-type IIA component"/>
    <property type="match status" value="1"/>
</dbReference>
<dbReference type="Pfam" id="PF03610">
    <property type="entry name" value="EIIA-man"/>
    <property type="match status" value="1"/>
</dbReference>
<evidence type="ECO:0000256" key="1">
    <source>
        <dbReference type="ARBA" id="ARBA00001113"/>
    </source>
</evidence>
<reference evidence="7 8" key="1">
    <citation type="journal article" date="2013" name="PLoS ONE">
        <title>Identification and characterization of three novel lipases belonging to families II and V from Anaerovibrio lipolyticus 5ST.</title>
        <authorList>
            <person name="Prive F."/>
            <person name="Kaderbhai N.N."/>
            <person name="Girdwood S."/>
            <person name="Worgan H.J."/>
            <person name="Pinloche E."/>
            <person name="Scollan N.D."/>
            <person name="Huws S.A."/>
            <person name="Newbold C.J."/>
        </authorList>
    </citation>
    <scope>NUCLEOTIDE SEQUENCE [LARGE SCALE GENOMIC DNA]</scope>
    <source>
        <strain evidence="7 8">5S</strain>
    </source>
</reference>
<organism evidence="7 8">
    <name type="scientific">Anaerovibrio lipolyticus</name>
    <dbReference type="NCBI Taxonomy" id="82374"/>
    <lineage>
        <taxon>Bacteria</taxon>
        <taxon>Bacillati</taxon>
        <taxon>Bacillota</taxon>
        <taxon>Negativicutes</taxon>
        <taxon>Selenomonadales</taxon>
        <taxon>Selenomonadaceae</taxon>
        <taxon>Anaerovibrio</taxon>
    </lineage>
</organism>
<dbReference type="Proteomes" id="UP000030993">
    <property type="component" value="Unassembled WGS sequence"/>
</dbReference>
<feature type="domain" description="PTS EIIA type-4" evidence="6">
    <location>
        <begin position="1"/>
        <end position="128"/>
    </location>
</feature>
<evidence type="ECO:0000256" key="5">
    <source>
        <dbReference type="ARBA" id="ARBA00046577"/>
    </source>
</evidence>
<evidence type="ECO:0000256" key="3">
    <source>
        <dbReference type="ARBA" id="ARBA00012095"/>
    </source>
</evidence>
<keyword evidence="7" id="KW-0418">Kinase</keyword>
<comment type="catalytic activity">
    <reaction evidence="1">
        <text>dihydroxyacetone + phosphoenolpyruvate = dihydroxyacetone phosphate + pyruvate</text>
        <dbReference type="Rhea" id="RHEA:18381"/>
        <dbReference type="ChEBI" id="CHEBI:15361"/>
        <dbReference type="ChEBI" id="CHEBI:16016"/>
        <dbReference type="ChEBI" id="CHEBI:57642"/>
        <dbReference type="ChEBI" id="CHEBI:58702"/>
        <dbReference type="EC" id="2.7.1.121"/>
    </reaction>
</comment>
<proteinExistence type="predicted"/>
<comment type="caution">
    <text evidence="7">The sequence shown here is derived from an EMBL/GenBank/DDBJ whole genome shotgun (WGS) entry which is preliminary data.</text>
</comment>
<dbReference type="STRING" id="82374.NZ47_11350"/>
<dbReference type="AlphaFoldDB" id="A0A0B2JXG3"/>
<dbReference type="eggNOG" id="COG3412">
    <property type="taxonomic scope" value="Bacteria"/>
</dbReference>
<dbReference type="SUPFAM" id="SSF53062">
    <property type="entry name" value="PTS system fructose IIA component-like"/>
    <property type="match status" value="1"/>
</dbReference>
<accession>A0A0B2JXG3</accession>
<dbReference type="PANTHER" id="PTHR38594">
    <property type="entry name" value="PEP-DEPENDENT DIHYDROXYACETONE KINASE, PHOSPHORYL DONOR SUBUNIT DHAM"/>
    <property type="match status" value="1"/>
</dbReference>
<gene>
    <name evidence="7" type="ORF">NZ47_11350</name>
</gene>
<dbReference type="InterPro" id="IPR036662">
    <property type="entry name" value="PTS_EIIA_man-typ_sf"/>
</dbReference>